<protein>
    <submittedName>
        <fullName evidence="3">Uncharacterized protein LOC131802425</fullName>
    </submittedName>
</protein>
<dbReference type="PANTHER" id="PTHR35374:SF1">
    <property type="entry name" value="PROTEIN KINASE DOMAIN-CONTAINING PROTEIN"/>
    <property type="match status" value="1"/>
</dbReference>
<evidence type="ECO:0000259" key="1">
    <source>
        <dbReference type="Pfam" id="PF26634"/>
    </source>
</evidence>
<reference evidence="3" key="1">
    <citation type="submission" date="2025-08" db="UniProtKB">
        <authorList>
            <consortium name="RefSeq"/>
        </authorList>
    </citation>
    <scope>IDENTIFICATION</scope>
    <source>
        <strain evidence="3">Aabys</strain>
        <tissue evidence="3">Whole body</tissue>
    </source>
</reference>
<accession>A0ABM3UYL2</accession>
<proteinExistence type="predicted"/>
<evidence type="ECO:0000313" key="2">
    <source>
        <dbReference type="Proteomes" id="UP001652621"/>
    </source>
</evidence>
<name>A0ABM3UYL2_MUSDO</name>
<dbReference type="InterPro" id="IPR058520">
    <property type="entry name" value="DUF8207"/>
</dbReference>
<sequence>MYLQMLIYISAPTAMEEEMLKRLVKSRNVLKKKFQSIKMGEEAKTTELKNTFKPITEPINKLLKLSTENTSKMIMPKKEKMEMYRDSIITSTPLKNYKPDVKLDSNALEGLKHKVDYTQNFDSFNTSQDDDKFYSNNEEPMNLSFLKKIKKLDVVYGPHKDNNGEWRFGDQPLKISNEKIMIGNKNWALTPGLFELLFYQDPKNYDHTELDIYKTILLDTNAHKINYESNGRTKSNRGQKYKKIIKNIIEDTHSGKGLLTINPGKPNYIYWDDPNELIERLKLLLASQQAGNNNHTNEIVSIIEELREGNIIY</sequence>
<dbReference type="RefSeq" id="XP_058978624.1">
    <property type="nucleotide sequence ID" value="XM_059122641.1"/>
</dbReference>
<gene>
    <name evidence="3" type="primary">LOC131802425</name>
</gene>
<dbReference type="GeneID" id="131802425"/>
<organism evidence="2 3">
    <name type="scientific">Musca domestica</name>
    <name type="common">House fly</name>
    <dbReference type="NCBI Taxonomy" id="7370"/>
    <lineage>
        <taxon>Eukaryota</taxon>
        <taxon>Metazoa</taxon>
        <taxon>Ecdysozoa</taxon>
        <taxon>Arthropoda</taxon>
        <taxon>Hexapoda</taxon>
        <taxon>Insecta</taxon>
        <taxon>Pterygota</taxon>
        <taxon>Neoptera</taxon>
        <taxon>Endopterygota</taxon>
        <taxon>Diptera</taxon>
        <taxon>Brachycera</taxon>
        <taxon>Muscomorpha</taxon>
        <taxon>Muscoidea</taxon>
        <taxon>Muscidae</taxon>
        <taxon>Musca</taxon>
    </lineage>
</organism>
<dbReference type="PANTHER" id="PTHR35374">
    <property type="entry name" value="CYCLIN-DEPENDENT KINASE 11A-LIKE"/>
    <property type="match status" value="1"/>
</dbReference>
<dbReference type="Pfam" id="PF26634">
    <property type="entry name" value="DUF8207"/>
    <property type="match status" value="1"/>
</dbReference>
<evidence type="ECO:0000313" key="3">
    <source>
        <dbReference type="RefSeq" id="XP_058978624.1"/>
    </source>
</evidence>
<keyword evidence="2" id="KW-1185">Reference proteome</keyword>
<dbReference type="Proteomes" id="UP001652621">
    <property type="component" value="Unplaced"/>
</dbReference>
<feature type="domain" description="DUF8207" evidence="1">
    <location>
        <begin position="152"/>
        <end position="248"/>
    </location>
</feature>